<comment type="similarity">
    <text evidence="4 19">Belongs to the CobS family.</text>
</comment>
<reference evidence="21" key="6">
    <citation type="journal article" date="2020" name="MicrobiologyOpen">
        <title>Tetrachloroethene respiration in Sulfurospirillum species is regulated by a two-component system as unraveled by comparative genomics, transcriptomics, and regulator binding studies.</title>
        <authorList>
            <person name="Esken J."/>
            <person name="Goris T."/>
            <person name="Gadkari J."/>
            <person name="Bischler T."/>
            <person name="Forstner K.U."/>
            <person name="Sharma C.M."/>
            <person name="Diekert G."/>
            <person name="Schubert T."/>
        </authorList>
    </citation>
    <scope>NUCLEOTIDE SEQUENCE</scope>
    <source>
        <strain evidence="21">JPD-1</strain>
    </source>
</reference>
<feature type="transmembrane region" description="Helical" evidence="19">
    <location>
        <begin position="33"/>
        <end position="55"/>
    </location>
</feature>
<dbReference type="EC" id="2.7.8.26" evidence="5 19"/>
<reference evidence="20" key="5">
    <citation type="journal article" date="2018" name="FEMS Microbiol. Ecol.">
        <title>Coexistence of two distinct Sulfurospirillum populations respiring tetrachloroethene-genomic and kinetic considerations. .</title>
        <authorList>
            <person name="Buttet G.F."/>
            <person name="Murray A.M."/>
            <person name="Goris T."/>
            <person name="Burion M."/>
            <person name="Jin B."/>
            <person name="Rolle M."/>
            <person name="Holliger C."/>
            <person name="Maillard J."/>
        </authorList>
    </citation>
    <scope>NUCLEOTIDE SEQUENCE</scope>
    <source>
        <strain evidence="20">SL2-1</strain>
    </source>
</reference>
<reference evidence="22" key="7">
    <citation type="submission" date="2020-08" db="EMBL/GenBank/DDBJ databases">
        <authorList>
            <person name="Yang Y."/>
            <person name="Huo L."/>
            <person name="Yan J."/>
        </authorList>
    </citation>
    <scope>NUCLEOTIDE SEQUENCE</scope>
    <source>
        <strain evidence="22">ACSDCE</strain>
    </source>
</reference>
<accession>A0A6G9VP66</accession>
<name>A0A1Y0HKW9_9BACT</name>
<evidence type="ECO:0000313" key="20">
    <source>
        <dbReference type="EMBL" id="ARU48769.1"/>
    </source>
</evidence>
<evidence type="ECO:0000256" key="17">
    <source>
        <dbReference type="ARBA" id="ARBA00048623"/>
    </source>
</evidence>
<evidence type="ECO:0000256" key="6">
    <source>
        <dbReference type="ARBA" id="ARBA00015850"/>
    </source>
</evidence>
<comment type="catalytic activity">
    <reaction evidence="17 19">
        <text>alpha-ribazole + adenosylcob(III)inamide-GDP = adenosylcob(III)alamin + GMP + H(+)</text>
        <dbReference type="Rhea" id="RHEA:16049"/>
        <dbReference type="ChEBI" id="CHEBI:10329"/>
        <dbReference type="ChEBI" id="CHEBI:15378"/>
        <dbReference type="ChEBI" id="CHEBI:18408"/>
        <dbReference type="ChEBI" id="CHEBI:58115"/>
        <dbReference type="ChEBI" id="CHEBI:60487"/>
        <dbReference type="EC" id="2.7.8.26"/>
    </reaction>
</comment>
<evidence type="ECO:0000256" key="16">
    <source>
        <dbReference type="ARBA" id="ARBA00032853"/>
    </source>
</evidence>
<evidence type="ECO:0000256" key="19">
    <source>
        <dbReference type="HAMAP-Rule" id="MF_00719"/>
    </source>
</evidence>
<feature type="transmembrane region" description="Helical" evidence="19">
    <location>
        <begin position="101"/>
        <end position="121"/>
    </location>
</feature>
<feature type="transmembrane region" description="Helical" evidence="19">
    <location>
        <begin position="222"/>
        <end position="239"/>
    </location>
</feature>
<evidence type="ECO:0000256" key="12">
    <source>
        <dbReference type="ARBA" id="ARBA00022989"/>
    </source>
</evidence>
<dbReference type="EMBL" id="CP039734">
    <property type="protein sequence ID" value="QIR74709.1"/>
    <property type="molecule type" value="Genomic_DNA"/>
</dbReference>
<dbReference type="OrthoDB" id="9794223at2"/>
<keyword evidence="13 19" id="KW-0472">Membrane</keyword>
<protein>
    <recommendedName>
        <fullName evidence="6 19">Adenosylcobinamide-GDP ribazoletransferase</fullName>
        <ecNumber evidence="5 19">2.7.8.26</ecNumber>
    </recommendedName>
    <alternativeName>
        <fullName evidence="16 19">Cobalamin synthase</fullName>
    </alternativeName>
    <alternativeName>
        <fullName evidence="15 19">Cobalamin-5'-phosphate synthase</fullName>
    </alternativeName>
</protein>
<evidence type="ECO:0000256" key="7">
    <source>
        <dbReference type="ARBA" id="ARBA00022475"/>
    </source>
</evidence>
<dbReference type="NCBIfam" id="TIGR00317">
    <property type="entry name" value="cobS"/>
    <property type="match status" value="1"/>
</dbReference>
<evidence type="ECO:0000256" key="18">
    <source>
        <dbReference type="ARBA" id="ARBA00049504"/>
    </source>
</evidence>
<evidence type="ECO:0000256" key="3">
    <source>
        <dbReference type="ARBA" id="ARBA00004663"/>
    </source>
</evidence>
<feature type="transmembrane region" description="Helical" evidence="19">
    <location>
        <begin position="164"/>
        <end position="186"/>
    </location>
</feature>
<reference evidence="21" key="4">
    <citation type="submission" date="2017-09" db="EMBL/GenBank/DDBJ databases">
        <authorList>
            <person name="Goris T."/>
        </authorList>
    </citation>
    <scope>NUCLEOTIDE SEQUENCE</scope>
    <source>
        <strain evidence="21">JPD-1</strain>
    </source>
</reference>
<organism evidence="20 23">
    <name type="scientific">Sulfurospirillum diekertiae</name>
    <dbReference type="NCBI Taxonomy" id="1854492"/>
    <lineage>
        <taxon>Bacteria</taxon>
        <taxon>Pseudomonadati</taxon>
        <taxon>Campylobacterota</taxon>
        <taxon>Epsilonproteobacteria</taxon>
        <taxon>Campylobacterales</taxon>
        <taxon>Sulfurospirillaceae</taxon>
        <taxon>Sulfurospirillum</taxon>
    </lineage>
</organism>
<keyword evidence="7 19" id="KW-1003">Cell membrane</keyword>
<comment type="catalytic activity">
    <reaction evidence="18 19">
        <text>alpha-ribazole 5'-phosphate + adenosylcob(III)inamide-GDP = adenosylcob(III)alamin 5'-phosphate + GMP + H(+)</text>
        <dbReference type="Rhea" id="RHEA:23560"/>
        <dbReference type="ChEBI" id="CHEBI:15378"/>
        <dbReference type="ChEBI" id="CHEBI:57918"/>
        <dbReference type="ChEBI" id="CHEBI:58115"/>
        <dbReference type="ChEBI" id="CHEBI:60487"/>
        <dbReference type="ChEBI" id="CHEBI:60493"/>
        <dbReference type="EC" id="2.7.8.26"/>
    </reaction>
</comment>
<dbReference type="UniPathway" id="UPA00148">
    <property type="reaction ID" value="UER00238"/>
</dbReference>
<evidence type="ECO:0000256" key="4">
    <source>
        <dbReference type="ARBA" id="ARBA00010561"/>
    </source>
</evidence>
<dbReference type="GO" id="GO:0009236">
    <property type="term" value="P:cobalamin biosynthetic process"/>
    <property type="evidence" value="ECO:0007669"/>
    <property type="project" value="UniProtKB-UniRule"/>
</dbReference>
<reference evidence="22 25" key="1">
    <citation type="journal article" date="2017" name="Environ. Sci. Technol.">
        <title>Organohalide Respiration with Chlorinated Ethenes under Low pH Conditions.</title>
        <authorList>
            <person name="Yang Y."/>
            <person name="Capiro N.L."/>
            <person name="Marcet T.F."/>
            <person name="Yan J."/>
            <person name="Pennell K.D."/>
            <person name="Loffler F.E."/>
        </authorList>
    </citation>
    <scope>NUCLEOTIDE SEQUENCE [LARGE SCALE GENOMIC DNA]</scope>
    <source>
        <strain evidence="22 25">ACSDCE</strain>
    </source>
</reference>
<keyword evidence="8 19" id="KW-0169">Cobalamin biosynthesis</keyword>
<dbReference type="HAMAP" id="MF_00719">
    <property type="entry name" value="CobS"/>
    <property type="match status" value="1"/>
</dbReference>
<keyword evidence="11 19" id="KW-0460">Magnesium</keyword>
<evidence type="ECO:0000256" key="8">
    <source>
        <dbReference type="ARBA" id="ARBA00022573"/>
    </source>
</evidence>
<evidence type="ECO:0000256" key="15">
    <source>
        <dbReference type="ARBA" id="ARBA00032605"/>
    </source>
</evidence>
<keyword evidence="9 19" id="KW-0808">Transferase</keyword>
<dbReference type="Pfam" id="PF02654">
    <property type="entry name" value="CobS"/>
    <property type="match status" value="1"/>
</dbReference>
<dbReference type="RefSeq" id="WP_025344683.1">
    <property type="nucleotide sequence ID" value="NZ_CP021416.1"/>
</dbReference>
<dbReference type="Proteomes" id="UP000502831">
    <property type="component" value="Chromosome"/>
</dbReference>
<keyword evidence="12 19" id="KW-1133">Transmembrane helix</keyword>
<dbReference type="PANTHER" id="PTHR34148:SF1">
    <property type="entry name" value="ADENOSYLCOBINAMIDE-GDP RIBAZOLETRANSFERASE"/>
    <property type="match status" value="1"/>
</dbReference>
<accession>A0A1Y0HKW9</accession>
<keyword evidence="10 19" id="KW-0812">Transmembrane</keyword>
<dbReference type="EMBL" id="CP023275">
    <property type="protein sequence ID" value="ATB69635.1"/>
    <property type="molecule type" value="Genomic_DNA"/>
</dbReference>
<dbReference type="Proteomes" id="UP000217349">
    <property type="component" value="Chromosome"/>
</dbReference>
<evidence type="ECO:0000256" key="11">
    <source>
        <dbReference type="ARBA" id="ARBA00022842"/>
    </source>
</evidence>
<dbReference type="EMBL" id="CP021416">
    <property type="protein sequence ID" value="ARU48769.1"/>
    <property type="molecule type" value="Genomic_DNA"/>
</dbReference>
<gene>
    <name evidence="19 22" type="primary">cobS</name>
    <name evidence="22" type="ORF">FA584_00125</name>
    <name evidence="20" type="ORF">Sdiek1_1606</name>
    <name evidence="21" type="ORF">SJPD1_1526</name>
</gene>
<evidence type="ECO:0000256" key="14">
    <source>
        <dbReference type="ARBA" id="ARBA00025228"/>
    </source>
</evidence>
<evidence type="ECO:0000256" key="5">
    <source>
        <dbReference type="ARBA" id="ARBA00013200"/>
    </source>
</evidence>
<feature type="transmembrane region" description="Helical" evidence="19">
    <location>
        <begin position="61"/>
        <end position="80"/>
    </location>
</feature>
<evidence type="ECO:0000256" key="10">
    <source>
        <dbReference type="ARBA" id="ARBA00022692"/>
    </source>
</evidence>
<reference evidence="24" key="3">
    <citation type="submission" date="2017-09" db="EMBL/GenBank/DDBJ databases">
        <title>The complete genome of Sulfurospirillum sp. JPD-1.</title>
        <authorList>
            <person name="Goris T."/>
        </authorList>
    </citation>
    <scope>NUCLEOTIDE SEQUENCE [LARGE SCALE GENOMIC DNA]</scope>
    <source>
        <strain evidence="24">JPD-1</strain>
    </source>
</reference>
<dbReference type="GO" id="GO:0008818">
    <property type="term" value="F:cobalamin 5'-phosphate synthase activity"/>
    <property type="evidence" value="ECO:0007669"/>
    <property type="project" value="UniProtKB-UniRule"/>
</dbReference>
<sequence length="240" mass="26248">MNGILLLIQFMTRLPVFSKTTYDPIAIGRAIKFFPFVGLLIGLILCAVFMVINPLIDNKLIVALIIVVVEILLTGGLHLDGLSDSFDGLFSYRDKERILEIMKDSCIGVNGALALIVYVVAKILFLSELGWEYIVFIPVVARLNTVLHAGLGRYAREEGMGKSIVDETSIQGVFFAILSVLVIGFILLGLDALWLVVGALSFGFMSLYYIQKRIDGITGDTMGAVLELTSLVVLFIGVLL</sequence>
<evidence type="ECO:0000256" key="13">
    <source>
        <dbReference type="ARBA" id="ARBA00023136"/>
    </source>
</evidence>
<comment type="pathway">
    <text evidence="3 19">Cofactor biosynthesis; adenosylcobalamin biosynthesis; adenosylcobalamin from cob(II)yrinate a,c-diamide: step 7/7.</text>
</comment>
<dbReference type="GO" id="GO:0051073">
    <property type="term" value="F:adenosylcobinamide-GDP ribazoletransferase activity"/>
    <property type="evidence" value="ECO:0007669"/>
    <property type="project" value="UniProtKB-UniRule"/>
</dbReference>
<comment type="function">
    <text evidence="14 19">Joins adenosylcobinamide-GDP and alpha-ribazole to generate adenosylcobalamin (Ado-cobalamin). Also synthesizes adenosylcobalamin 5'-phosphate from adenosylcobinamide-GDP and alpha-ribazole 5'-phosphate.</text>
</comment>
<feature type="transmembrane region" description="Helical" evidence="19">
    <location>
        <begin position="133"/>
        <end position="152"/>
    </location>
</feature>
<evidence type="ECO:0000313" key="24">
    <source>
        <dbReference type="Proteomes" id="UP000217349"/>
    </source>
</evidence>
<dbReference type="Proteomes" id="UP000196005">
    <property type="component" value="Chromosome"/>
</dbReference>
<accession>A0A290HDZ8</accession>
<evidence type="ECO:0000313" key="21">
    <source>
        <dbReference type="EMBL" id="ATB69635.1"/>
    </source>
</evidence>
<evidence type="ECO:0000256" key="2">
    <source>
        <dbReference type="ARBA" id="ARBA00004651"/>
    </source>
</evidence>
<evidence type="ECO:0000256" key="1">
    <source>
        <dbReference type="ARBA" id="ARBA00001946"/>
    </source>
</evidence>
<evidence type="ECO:0000256" key="9">
    <source>
        <dbReference type="ARBA" id="ARBA00022679"/>
    </source>
</evidence>
<comment type="subcellular location">
    <subcellularLocation>
        <location evidence="2 19">Cell membrane</location>
        <topology evidence="2 19">Multi-pass membrane protein</topology>
    </subcellularLocation>
</comment>
<reference evidence="23" key="2">
    <citation type="submission" date="2017-05" db="EMBL/GenBank/DDBJ databases">
        <title>Dechlorination kinetics govern the competition between two new strains of the genus Sulfurospirillum.</title>
        <authorList>
            <person name="Buttet G.F."/>
            <person name="Murray A.M."/>
            <person name="Goris T."/>
            <person name="Burion M."/>
            <person name="Lin B."/>
            <person name="Rolle M."/>
            <person name="Maillard J."/>
        </authorList>
    </citation>
    <scope>NUCLEOTIDE SEQUENCE [LARGE SCALE GENOMIC DNA]</scope>
    <source>
        <strain evidence="23">SL2-1</strain>
    </source>
</reference>
<dbReference type="InterPro" id="IPR003805">
    <property type="entry name" value="CobS"/>
</dbReference>
<dbReference type="KEGG" id="suls:Sdiek1_1606"/>
<dbReference type="KEGG" id="sulj:SJPD1_1526"/>
<evidence type="ECO:0000313" key="22">
    <source>
        <dbReference type="EMBL" id="QIR74709.1"/>
    </source>
</evidence>
<evidence type="ECO:0000313" key="23">
    <source>
        <dbReference type="Proteomes" id="UP000196005"/>
    </source>
</evidence>
<proteinExistence type="inferred from homology"/>
<comment type="cofactor">
    <cofactor evidence="1 19">
        <name>Mg(2+)</name>
        <dbReference type="ChEBI" id="CHEBI:18420"/>
    </cofactor>
</comment>
<keyword evidence="23" id="KW-1185">Reference proteome</keyword>
<dbReference type="AlphaFoldDB" id="A0A1Y0HKW9"/>
<dbReference type="GO" id="GO:0005886">
    <property type="term" value="C:plasma membrane"/>
    <property type="evidence" value="ECO:0007669"/>
    <property type="project" value="UniProtKB-SubCell"/>
</dbReference>
<evidence type="ECO:0000313" key="25">
    <source>
        <dbReference type="Proteomes" id="UP000502831"/>
    </source>
</evidence>
<dbReference type="PANTHER" id="PTHR34148">
    <property type="entry name" value="ADENOSYLCOBINAMIDE-GDP RIBAZOLETRANSFERASE"/>
    <property type="match status" value="1"/>
</dbReference>
<feature type="transmembrane region" description="Helical" evidence="19">
    <location>
        <begin position="192"/>
        <end position="210"/>
    </location>
</feature>